<sequence length="561" mass="62809">MQQKMNKFISKFSLRFRLLIPFLTLMIIAVAFIGFASYNQSKEITMNSIKDRLQRETQLMGYIAENLQFLYVSDHDYFMQQLNISIRDQQSQLESDGIASEFFQLTDDEVIPFQVSQKSLPSISDSIINSINETGNGQFTRQIDGEDYLISFQQMDEINGTYVLLVPTRSFMGPVQDMGYTSLTIIIVSILVSTLLIIVFVQTLTKPLDLLRNTMREVRNGNLKQADQIHTTIPEFVSLQKSYNAMIEHMRTMIDELKNTTVRLNQTGEELKQSSEDALQSSHDLIESINVVKLGAEQTANSSETSVTHSVMMKSQMEEMIQKMDTVFSSSDRMGDTAVHGEKNILALIHTIQSFETDFKHLTSTVKDINAHSFSISKLVGLIQGIAEQTKLLSLNAAIEAARAGDAGKGFSVVANEVGKLAAQSSEAANEITQSIENMKGITQNATAEFQQMLQKTNENISIANESKDNFDDLMQEISNVGNHLEGMRGVIHHLEEVLPSLEETAEEFASISEETLASSEEMLASSEHQHLQTKSTHEIGLKLTELSQSLSRITSRFQIK</sequence>
<evidence type="ECO:0000256" key="6">
    <source>
        <dbReference type="PROSITE-ProRule" id="PRU00284"/>
    </source>
</evidence>
<evidence type="ECO:0000256" key="1">
    <source>
        <dbReference type="ARBA" id="ARBA00004236"/>
    </source>
</evidence>
<dbReference type="PROSITE" id="PS50111">
    <property type="entry name" value="CHEMOTAXIS_TRANSDUC_2"/>
    <property type="match status" value="1"/>
</dbReference>
<dbReference type="SMART" id="SM00283">
    <property type="entry name" value="MA"/>
    <property type="match status" value="1"/>
</dbReference>
<evidence type="ECO:0000256" key="7">
    <source>
        <dbReference type="SAM" id="Phobius"/>
    </source>
</evidence>
<evidence type="ECO:0000313" key="10">
    <source>
        <dbReference type="EMBL" id="RLL40390.1"/>
    </source>
</evidence>
<keyword evidence="2" id="KW-1003">Cell membrane</keyword>
<dbReference type="EMBL" id="RCHR01000012">
    <property type="protein sequence ID" value="RLL40390.1"/>
    <property type="molecule type" value="Genomic_DNA"/>
</dbReference>
<keyword evidence="7" id="KW-1133">Transmembrane helix</keyword>
<comment type="subcellular location">
    <subcellularLocation>
        <location evidence="1">Cell membrane</location>
    </subcellularLocation>
</comment>
<dbReference type="PROSITE" id="PS50885">
    <property type="entry name" value="HAMP"/>
    <property type="match status" value="1"/>
</dbReference>
<evidence type="ECO:0000313" key="11">
    <source>
        <dbReference type="Proteomes" id="UP000270219"/>
    </source>
</evidence>
<comment type="similarity">
    <text evidence="5">Belongs to the methyl-accepting chemotaxis (MCP) protein family.</text>
</comment>
<keyword evidence="4 6" id="KW-0807">Transducer</keyword>
<dbReference type="RefSeq" id="WP_121525053.1">
    <property type="nucleotide sequence ID" value="NZ_RCHR01000012.1"/>
</dbReference>
<feature type="transmembrane region" description="Helical" evidence="7">
    <location>
        <begin position="180"/>
        <end position="201"/>
    </location>
</feature>
<name>A0A498D928_9BACI</name>
<dbReference type="Proteomes" id="UP000270219">
    <property type="component" value="Unassembled WGS sequence"/>
</dbReference>
<dbReference type="InterPro" id="IPR004089">
    <property type="entry name" value="MCPsignal_dom"/>
</dbReference>
<keyword evidence="7" id="KW-0812">Transmembrane</keyword>
<feature type="transmembrane region" description="Helical" evidence="7">
    <location>
        <begin position="20"/>
        <end position="38"/>
    </location>
</feature>
<dbReference type="Gene3D" id="6.10.340.10">
    <property type="match status" value="1"/>
</dbReference>
<dbReference type="PANTHER" id="PTHR32089:SF112">
    <property type="entry name" value="LYSOZYME-LIKE PROTEIN-RELATED"/>
    <property type="match status" value="1"/>
</dbReference>
<evidence type="ECO:0000256" key="3">
    <source>
        <dbReference type="ARBA" id="ARBA00023136"/>
    </source>
</evidence>
<gene>
    <name evidence="10" type="ORF">D8M04_19325</name>
</gene>
<evidence type="ECO:0000256" key="2">
    <source>
        <dbReference type="ARBA" id="ARBA00022475"/>
    </source>
</evidence>
<organism evidence="10 11">
    <name type="scientific">Oceanobacillus piezotolerans</name>
    <dbReference type="NCBI Taxonomy" id="2448030"/>
    <lineage>
        <taxon>Bacteria</taxon>
        <taxon>Bacillati</taxon>
        <taxon>Bacillota</taxon>
        <taxon>Bacilli</taxon>
        <taxon>Bacillales</taxon>
        <taxon>Bacillaceae</taxon>
        <taxon>Oceanobacillus</taxon>
    </lineage>
</organism>
<proteinExistence type="inferred from homology"/>
<dbReference type="Gene3D" id="1.10.287.950">
    <property type="entry name" value="Methyl-accepting chemotaxis protein"/>
    <property type="match status" value="1"/>
</dbReference>
<dbReference type="InterPro" id="IPR003660">
    <property type="entry name" value="HAMP_dom"/>
</dbReference>
<protein>
    <submittedName>
        <fullName evidence="10">Methyl-accepting chemotaxis protein</fullName>
    </submittedName>
</protein>
<dbReference type="GO" id="GO:0007165">
    <property type="term" value="P:signal transduction"/>
    <property type="evidence" value="ECO:0007669"/>
    <property type="project" value="UniProtKB-KW"/>
</dbReference>
<dbReference type="Pfam" id="PF00672">
    <property type="entry name" value="HAMP"/>
    <property type="match status" value="1"/>
</dbReference>
<dbReference type="SUPFAM" id="SSF58104">
    <property type="entry name" value="Methyl-accepting chemotaxis protein (MCP) signaling domain"/>
    <property type="match status" value="1"/>
</dbReference>
<accession>A0A498D928</accession>
<evidence type="ECO:0000256" key="4">
    <source>
        <dbReference type="ARBA" id="ARBA00023224"/>
    </source>
</evidence>
<keyword evidence="3 7" id="KW-0472">Membrane</keyword>
<evidence type="ECO:0000256" key="5">
    <source>
        <dbReference type="ARBA" id="ARBA00029447"/>
    </source>
</evidence>
<reference evidence="10 11" key="1">
    <citation type="submission" date="2018-10" db="EMBL/GenBank/DDBJ databases">
        <title>Oceanobacillus sp. YLB-02 draft genome.</title>
        <authorList>
            <person name="Yu L."/>
        </authorList>
    </citation>
    <scope>NUCLEOTIDE SEQUENCE [LARGE SCALE GENOMIC DNA]</scope>
    <source>
        <strain evidence="10 11">YLB-02</strain>
    </source>
</reference>
<dbReference type="OrthoDB" id="2010115at2"/>
<evidence type="ECO:0000259" key="8">
    <source>
        <dbReference type="PROSITE" id="PS50111"/>
    </source>
</evidence>
<comment type="caution">
    <text evidence="10">The sequence shown here is derived from an EMBL/GenBank/DDBJ whole genome shotgun (WGS) entry which is preliminary data.</text>
</comment>
<feature type="domain" description="Methyl-accepting transducer" evidence="8">
    <location>
        <begin position="274"/>
        <end position="524"/>
    </location>
</feature>
<dbReference type="Pfam" id="PF00015">
    <property type="entry name" value="MCPsignal"/>
    <property type="match status" value="1"/>
</dbReference>
<dbReference type="GO" id="GO:0005886">
    <property type="term" value="C:plasma membrane"/>
    <property type="evidence" value="ECO:0007669"/>
    <property type="project" value="UniProtKB-SubCell"/>
</dbReference>
<keyword evidence="11" id="KW-1185">Reference proteome</keyword>
<feature type="domain" description="HAMP" evidence="9">
    <location>
        <begin position="202"/>
        <end position="255"/>
    </location>
</feature>
<dbReference type="SMART" id="SM00304">
    <property type="entry name" value="HAMP"/>
    <property type="match status" value="1"/>
</dbReference>
<evidence type="ECO:0000259" key="9">
    <source>
        <dbReference type="PROSITE" id="PS50885"/>
    </source>
</evidence>
<dbReference type="PANTHER" id="PTHR32089">
    <property type="entry name" value="METHYL-ACCEPTING CHEMOTAXIS PROTEIN MCPB"/>
    <property type="match status" value="1"/>
</dbReference>
<dbReference type="AlphaFoldDB" id="A0A498D928"/>